<dbReference type="InterPro" id="IPR011053">
    <property type="entry name" value="Single_hybrid_motif"/>
</dbReference>
<evidence type="ECO:0000256" key="3">
    <source>
        <dbReference type="ARBA" id="ARBA00022741"/>
    </source>
</evidence>
<evidence type="ECO:0000256" key="5">
    <source>
        <dbReference type="ARBA" id="ARBA00023267"/>
    </source>
</evidence>
<dbReference type="InterPro" id="IPR050856">
    <property type="entry name" value="Biotin_carboxylase_complex"/>
</dbReference>
<proteinExistence type="predicted"/>
<dbReference type="AlphaFoldDB" id="A0A7R8WHF2"/>
<dbReference type="Pfam" id="PF02785">
    <property type="entry name" value="Biotin_carb_C"/>
    <property type="match status" value="1"/>
</dbReference>
<evidence type="ECO:0000256" key="4">
    <source>
        <dbReference type="ARBA" id="ARBA00022840"/>
    </source>
</evidence>
<keyword evidence="3" id="KW-0547">Nucleotide-binding</keyword>
<dbReference type="OrthoDB" id="196847at2759"/>
<dbReference type="Gene3D" id="3.40.50.20">
    <property type="match status" value="1"/>
</dbReference>
<dbReference type="InterPro" id="IPR011761">
    <property type="entry name" value="ATP-grasp"/>
</dbReference>
<dbReference type="SMART" id="SM00878">
    <property type="entry name" value="Biotin_carb_C"/>
    <property type="match status" value="1"/>
</dbReference>
<dbReference type="CDD" id="cd06850">
    <property type="entry name" value="biotinyl_domain"/>
    <property type="match status" value="1"/>
</dbReference>
<reference evidence="6" key="1">
    <citation type="submission" date="2020-11" db="EMBL/GenBank/DDBJ databases">
        <authorList>
            <person name="Tran Van P."/>
        </authorList>
    </citation>
    <scope>NUCLEOTIDE SEQUENCE</scope>
</reference>
<dbReference type="PROSITE" id="PS50979">
    <property type="entry name" value="BC"/>
    <property type="match status" value="1"/>
</dbReference>
<dbReference type="GO" id="GO:0046872">
    <property type="term" value="F:metal ion binding"/>
    <property type="evidence" value="ECO:0007669"/>
    <property type="project" value="InterPro"/>
</dbReference>
<dbReference type="PROSITE" id="PS50968">
    <property type="entry name" value="BIOTINYL_LIPOYL"/>
    <property type="match status" value="1"/>
</dbReference>
<keyword evidence="5" id="KW-0092">Biotin</keyword>
<dbReference type="InterPro" id="IPR011054">
    <property type="entry name" value="Rudment_hybrid_motif"/>
</dbReference>
<dbReference type="InterPro" id="IPR000089">
    <property type="entry name" value="Biotin_lipoyl"/>
</dbReference>
<dbReference type="Gene3D" id="3.30.700.40">
    <property type="match status" value="1"/>
</dbReference>
<dbReference type="InterPro" id="IPR005481">
    <property type="entry name" value="BC-like_N"/>
</dbReference>
<dbReference type="InterPro" id="IPR016185">
    <property type="entry name" value="PreATP-grasp_dom_sf"/>
</dbReference>
<dbReference type="PROSITE" id="PS00867">
    <property type="entry name" value="CPSASE_2"/>
    <property type="match status" value="1"/>
</dbReference>
<dbReference type="Pfam" id="PF02786">
    <property type="entry name" value="CPSase_L_D2"/>
    <property type="match status" value="1"/>
</dbReference>
<name>A0A7R8WHF2_9CRUS</name>
<comment type="cofactor">
    <cofactor evidence="1">
        <name>biotin</name>
        <dbReference type="ChEBI" id="CHEBI:57586"/>
    </cofactor>
</comment>
<dbReference type="Gene3D" id="2.40.50.100">
    <property type="match status" value="1"/>
</dbReference>
<dbReference type="Gene3D" id="3.30.1490.20">
    <property type="entry name" value="ATP-grasp fold, A domain"/>
    <property type="match status" value="1"/>
</dbReference>
<dbReference type="Pfam" id="PF00289">
    <property type="entry name" value="Biotin_carb_N"/>
    <property type="match status" value="1"/>
</dbReference>
<dbReference type="InterPro" id="IPR005479">
    <property type="entry name" value="CPAse_ATP-bd"/>
</dbReference>
<dbReference type="EMBL" id="OB662745">
    <property type="protein sequence ID" value="CAD7230515.1"/>
    <property type="molecule type" value="Genomic_DNA"/>
</dbReference>
<gene>
    <name evidence="6" type="ORF">CTOB1V02_LOCUS8373</name>
</gene>
<dbReference type="Pfam" id="PF00364">
    <property type="entry name" value="Biotin_lipoyl"/>
    <property type="match status" value="1"/>
</dbReference>
<dbReference type="PROSITE" id="PS00188">
    <property type="entry name" value="BIOTIN"/>
    <property type="match status" value="1"/>
</dbReference>
<evidence type="ECO:0000256" key="2">
    <source>
        <dbReference type="ARBA" id="ARBA00022598"/>
    </source>
</evidence>
<dbReference type="FunFam" id="3.40.50.20:FF:000010">
    <property type="entry name" value="Propionyl-CoA carboxylase subunit alpha"/>
    <property type="match status" value="1"/>
</dbReference>
<protein>
    <submittedName>
        <fullName evidence="6">Uncharacterized protein</fullName>
    </submittedName>
</protein>
<sequence>MLIPRTSSTGWLLRRKLFKSALKSSHRCKSISSILIANRGEIACRIIRTAKALGIRSVVVFSDADRNSLHTRMADEAYYIGRPPSLESYLRTDKIIDVAKKAAVDAIHPGYGFLSENADFAEELEQENIIFIGPPASAIRDMGIKSRSKQIMEEAGVPVIPGYHGQDQSFATLKEEAGKIGYPVMVKAVRGGGGKGMRVAETEKDLDDAIKSARQEAMQAVKDDVLLLERFIQRPRHVEVQIFGDQHGNAVYLYERDCSVQRRHQKIIEEAPAPQLSPDLRKQLGEAAVRAALAVNYTGAGTVEFVLAPSGEIFFMEMNTRLQVEHPITECITGTDLVEWQIRVAEGEKLPLTQKQIPLMGHAFEARIYAEDPNNNFMPAPGPLHRLRMPQSNPPHVRVETGVREGDEVSIYYDPMIAKLVVWSPSDREAALGLLKKCLAQVEVLGTPCNVDFLIRLASHPEFAAGNVHTGFIPEHESSLMAKPESVSGRRRLQAALAVAVKDASAAVGQDPWSLKTGWRLSELYDTDRILLDKEAPILVTPLGGKRYKVRTSESPEDCVAYAEWLSPSMGEFLTEIDGLRETVRAVLTETGVTIFAREGSSHFEVPKPAWETSLEHGLGAGTTSVAPMPGVIQRVDVVEGSPVTVGQPMLTLIAMKMEYIIRAPSDCLVKKLLVKPGDSVRKGDKLVEFEVEKLEVVAN</sequence>
<dbReference type="GO" id="GO:0005524">
    <property type="term" value="F:ATP binding"/>
    <property type="evidence" value="ECO:0007669"/>
    <property type="project" value="UniProtKB-UniRule"/>
</dbReference>
<dbReference type="FunFam" id="3.30.1490.20:FF:000003">
    <property type="entry name" value="acetyl-CoA carboxylase isoform X1"/>
    <property type="match status" value="1"/>
</dbReference>
<dbReference type="PANTHER" id="PTHR18866:SF33">
    <property type="entry name" value="METHYLCROTONOYL-COA CARBOXYLASE SUBUNIT ALPHA, MITOCHONDRIAL-RELATED"/>
    <property type="match status" value="1"/>
</dbReference>
<dbReference type="InterPro" id="IPR013815">
    <property type="entry name" value="ATP_grasp_subdomain_1"/>
</dbReference>
<dbReference type="SUPFAM" id="SSF51230">
    <property type="entry name" value="Single hybrid motif"/>
    <property type="match status" value="1"/>
</dbReference>
<dbReference type="InterPro" id="IPR011764">
    <property type="entry name" value="Biotin_carboxylation_dom"/>
</dbReference>
<dbReference type="SUPFAM" id="SSF56059">
    <property type="entry name" value="Glutathione synthetase ATP-binding domain-like"/>
    <property type="match status" value="1"/>
</dbReference>
<keyword evidence="2" id="KW-0436">Ligase</keyword>
<dbReference type="GO" id="GO:0004485">
    <property type="term" value="F:methylcrotonoyl-CoA carboxylase activity"/>
    <property type="evidence" value="ECO:0007669"/>
    <property type="project" value="TreeGrafter"/>
</dbReference>
<dbReference type="PANTHER" id="PTHR18866">
    <property type="entry name" value="CARBOXYLASE:PYRUVATE/ACETYL-COA/PROPIONYL-COA CARBOXYLASE"/>
    <property type="match status" value="1"/>
</dbReference>
<dbReference type="SUPFAM" id="SSF52440">
    <property type="entry name" value="PreATP-grasp domain"/>
    <property type="match status" value="1"/>
</dbReference>
<dbReference type="PROSITE" id="PS50975">
    <property type="entry name" value="ATP_GRASP"/>
    <property type="match status" value="1"/>
</dbReference>
<keyword evidence="4" id="KW-0067">ATP-binding</keyword>
<dbReference type="InterPro" id="IPR005482">
    <property type="entry name" value="Biotin_COase_C"/>
</dbReference>
<dbReference type="GO" id="GO:0005739">
    <property type="term" value="C:mitochondrion"/>
    <property type="evidence" value="ECO:0007669"/>
    <property type="project" value="TreeGrafter"/>
</dbReference>
<dbReference type="Gene3D" id="3.30.470.20">
    <property type="entry name" value="ATP-grasp fold, B domain"/>
    <property type="match status" value="1"/>
</dbReference>
<evidence type="ECO:0000313" key="6">
    <source>
        <dbReference type="EMBL" id="CAD7230515.1"/>
    </source>
</evidence>
<evidence type="ECO:0000256" key="1">
    <source>
        <dbReference type="ARBA" id="ARBA00001953"/>
    </source>
</evidence>
<dbReference type="InterPro" id="IPR001882">
    <property type="entry name" value="Biotin_BS"/>
</dbReference>
<accession>A0A7R8WHF2</accession>
<organism evidence="6">
    <name type="scientific">Cyprideis torosa</name>
    <dbReference type="NCBI Taxonomy" id="163714"/>
    <lineage>
        <taxon>Eukaryota</taxon>
        <taxon>Metazoa</taxon>
        <taxon>Ecdysozoa</taxon>
        <taxon>Arthropoda</taxon>
        <taxon>Crustacea</taxon>
        <taxon>Oligostraca</taxon>
        <taxon>Ostracoda</taxon>
        <taxon>Podocopa</taxon>
        <taxon>Podocopida</taxon>
        <taxon>Cytherocopina</taxon>
        <taxon>Cytheroidea</taxon>
        <taxon>Cytherideidae</taxon>
        <taxon>Cyprideis</taxon>
    </lineage>
</organism>
<dbReference type="SUPFAM" id="SSF51246">
    <property type="entry name" value="Rudiment single hybrid motif"/>
    <property type="match status" value="1"/>
</dbReference>
<dbReference type="FunFam" id="3.30.470.20:FF:000028">
    <property type="entry name" value="Methylcrotonoyl-CoA carboxylase subunit alpha, mitochondrial"/>
    <property type="match status" value="1"/>
</dbReference>